<name>F8AGF8_PYRYC</name>
<dbReference type="InterPro" id="IPR036390">
    <property type="entry name" value="WH_DNA-bd_sf"/>
</dbReference>
<evidence type="ECO:0000313" key="2">
    <source>
        <dbReference type="EMBL" id="AEH25154.1"/>
    </source>
</evidence>
<reference evidence="2 3" key="1">
    <citation type="journal article" date="2011" name="J. Bacteriol.">
        <title>Complete genome sequence of the obligate piezophilic hyperthermophilic archaeon Pyrococcus yayanosii CH1.</title>
        <authorList>
            <person name="Jun X."/>
            <person name="Lupeng L."/>
            <person name="Minjuan X."/>
            <person name="Oger P."/>
            <person name="Fengping W."/>
            <person name="Jebbar M."/>
            <person name="Xiang X."/>
        </authorList>
    </citation>
    <scope>NUCLEOTIDE SEQUENCE [LARGE SCALE GENOMIC DNA]</scope>
    <source>
        <strain evidence="3">CH1 / JCM 16557</strain>
    </source>
</reference>
<dbReference type="InterPro" id="IPR027417">
    <property type="entry name" value="P-loop_NTPase"/>
</dbReference>
<dbReference type="PANTHER" id="PTHR34301">
    <property type="entry name" value="DNA-BINDING PROTEIN-RELATED"/>
    <property type="match status" value="1"/>
</dbReference>
<dbReference type="CDD" id="cd00009">
    <property type="entry name" value="AAA"/>
    <property type="match status" value="1"/>
</dbReference>
<dbReference type="InterPro" id="IPR036388">
    <property type="entry name" value="WH-like_DNA-bd_sf"/>
</dbReference>
<dbReference type="HOGENOM" id="CLU_061108_0_0_2"/>
<organism evidence="2 3">
    <name type="scientific">Pyrococcus yayanosii (strain CH1 / JCM 16557)</name>
    <dbReference type="NCBI Taxonomy" id="529709"/>
    <lineage>
        <taxon>Archaea</taxon>
        <taxon>Methanobacteriati</taxon>
        <taxon>Methanobacteriota</taxon>
        <taxon>Thermococci</taxon>
        <taxon>Thermococcales</taxon>
        <taxon>Thermococcaceae</taxon>
        <taxon>Pyrococcus</taxon>
    </lineage>
</organism>
<dbReference type="Gene3D" id="3.40.50.300">
    <property type="entry name" value="P-loop containing nucleotide triphosphate hydrolases"/>
    <property type="match status" value="1"/>
</dbReference>
<dbReference type="eggNOG" id="arCOG03169">
    <property type="taxonomic scope" value="Archaea"/>
</dbReference>
<dbReference type="AlphaFoldDB" id="F8AGF8"/>
<dbReference type="SUPFAM" id="SSF46785">
    <property type="entry name" value="Winged helix' DNA-binding domain"/>
    <property type="match status" value="1"/>
</dbReference>
<protein>
    <submittedName>
        <fullName evidence="2">Archaeal ATPase family protein</fullName>
    </submittedName>
</protein>
<dbReference type="InterPro" id="IPR011579">
    <property type="entry name" value="ATPase_dom"/>
</dbReference>
<dbReference type="Gene3D" id="1.10.10.10">
    <property type="entry name" value="Winged helix-like DNA-binding domain superfamily/Winged helix DNA-binding domain"/>
    <property type="match status" value="1"/>
</dbReference>
<dbReference type="Gene3D" id="1.10.8.60">
    <property type="match status" value="1"/>
</dbReference>
<dbReference type="KEGG" id="pya:PYCH_14860"/>
<dbReference type="STRING" id="529709.PYCH_14860"/>
<accession>F8AGF8</accession>
<feature type="domain" description="ATPase" evidence="1">
    <location>
        <begin position="14"/>
        <end position="226"/>
    </location>
</feature>
<evidence type="ECO:0000259" key="1">
    <source>
        <dbReference type="Pfam" id="PF01637"/>
    </source>
</evidence>
<dbReference type="Pfam" id="PF01637">
    <property type="entry name" value="ATPase_2"/>
    <property type="match status" value="1"/>
</dbReference>
<sequence length="329" mass="36795">MFLQGPCHRREELYDREEELEAITKALKNNAWVAILGPRMAGKTSLAIVSANITGKKVVYVNFKGAESLRDATVRILNALGGSKLMGIKRIKLGPIEVEREIEKPSLLLEEILLGLKKSVVIFDEIQDVKQGVNKFLNVLSIVRNTKRDVEFIFTGSAIGLMDSLLNPDPKNPLYGRSPIKVEIGPWDIQTAINFIESGLSECRVEYTTKEISEVVEELGTLPGWLSFYGLRRCTGMRHREALEDAIGEGVKVARGELENLLRSRPEWARKALRAMAFGAKWSELLKLGASKSGLHNFLSVLKKLYLVSKKGNLYVIADPIYRKACLEL</sequence>
<dbReference type="SUPFAM" id="SSF52540">
    <property type="entry name" value="P-loop containing nucleoside triphosphate hydrolases"/>
    <property type="match status" value="1"/>
</dbReference>
<dbReference type="PANTHER" id="PTHR34301:SF8">
    <property type="entry name" value="ATPASE DOMAIN-CONTAINING PROTEIN"/>
    <property type="match status" value="1"/>
</dbReference>
<proteinExistence type="predicted"/>
<dbReference type="Proteomes" id="UP000008386">
    <property type="component" value="Chromosome"/>
</dbReference>
<evidence type="ECO:0000313" key="3">
    <source>
        <dbReference type="Proteomes" id="UP000008386"/>
    </source>
</evidence>
<gene>
    <name evidence="2" type="ordered locus">PYCH_14860</name>
</gene>
<dbReference type="EMBL" id="CP002779">
    <property type="protein sequence ID" value="AEH25154.1"/>
    <property type="molecule type" value="Genomic_DNA"/>
</dbReference>
<keyword evidence="3" id="KW-1185">Reference proteome</keyword>
<dbReference type="GO" id="GO:0005524">
    <property type="term" value="F:ATP binding"/>
    <property type="evidence" value="ECO:0007669"/>
    <property type="project" value="InterPro"/>
</dbReference>